<dbReference type="RefSeq" id="WP_161709727.1">
    <property type="nucleotide sequence ID" value="NZ_JAABLQ010000004.1"/>
</dbReference>
<accession>A0A7X5F692</accession>
<organism evidence="3 4">
    <name type="scientific">Pannonibacter tanglangensis</name>
    <dbReference type="NCBI Taxonomy" id="2750084"/>
    <lineage>
        <taxon>Bacteria</taxon>
        <taxon>Pseudomonadati</taxon>
        <taxon>Pseudomonadota</taxon>
        <taxon>Alphaproteobacteria</taxon>
        <taxon>Hyphomicrobiales</taxon>
        <taxon>Stappiaceae</taxon>
        <taxon>Pannonibacter</taxon>
    </lineage>
</organism>
<dbReference type="AlphaFoldDB" id="A0A7X5F692"/>
<dbReference type="GO" id="GO:0046464">
    <property type="term" value="P:acylglycerol catabolic process"/>
    <property type="evidence" value="ECO:0007669"/>
    <property type="project" value="TreeGrafter"/>
</dbReference>
<dbReference type="Gene3D" id="3.40.50.1820">
    <property type="entry name" value="alpha/beta hydrolase"/>
    <property type="match status" value="1"/>
</dbReference>
<reference evidence="4" key="1">
    <citation type="submission" date="2020-01" db="EMBL/GenBank/DDBJ databases">
        <authorList>
            <person name="Fang Y."/>
            <person name="Sun R."/>
            <person name="Nie L."/>
            <person name="He J."/>
            <person name="Hao L."/>
            <person name="Wang L."/>
            <person name="Su S."/>
            <person name="Lv E."/>
            <person name="Zhang Z."/>
            <person name="Xie R."/>
            <person name="Liu H."/>
        </authorList>
    </citation>
    <scope>NUCLEOTIDE SEQUENCE [LARGE SCALE GENOMIC DNA]</scope>
    <source>
        <strain evidence="4">XCT-53</strain>
    </source>
</reference>
<sequence length="266" mass="28422">MSSPASPLLPQSRASLPHHVQGDGAGAPIVLLHGFGGDHQTWLNIQTGLSTRRRTIAFDLPGHGKALDWPTIGNAGVSAKAVIRSLEALDLAPVHLVGHSMGGAVAALVAMRAPERVASLTLLAPGGFGTEINHKLLRRYAQTADEAALEPLLEQFFGFGFRMPRLFARHAAELRQRPGAIEALTTIVEDILDGDGQKTLPRDALADLGMPVKLIWGRQDRVLPVHQANALPGTIACHLFDGMGHMPHLENPQAVIRLILEASAAR</sequence>
<dbReference type="InterPro" id="IPR029058">
    <property type="entry name" value="AB_hydrolase_fold"/>
</dbReference>
<comment type="caution">
    <text evidence="3">The sequence shown here is derived from an EMBL/GenBank/DDBJ whole genome shotgun (WGS) entry which is preliminary data.</text>
</comment>
<dbReference type="EMBL" id="JAABLQ010000004">
    <property type="protein sequence ID" value="NBN80512.1"/>
    <property type="molecule type" value="Genomic_DNA"/>
</dbReference>
<gene>
    <name evidence="3" type="ORF">GWI72_19730</name>
</gene>
<keyword evidence="3" id="KW-0378">Hydrolase</keyword>
<dbReference type="GO" id="GO:0047372">
    <property type="term" value="F:monoacylglycerol lipase activity"/>
    <property type="evidence" value="ECO:0007669"/>
    <property type="project" value="TreeGrafter"/>
</dbReference>
<evidence type="ECO:0000313" key="4">
    <source>
        <dbReference type="Proteomes" id="UP000586722"/>
    </source>
</evidence>
<evidence type="ECO:0000256" key="1">
    <source>
        <dbReference type="SAM" id="MobiDB-lite"/>
    </source>
</evidence>
<name>A0A7X5F692_9HYPH</name>
<dbReference type="PRINTS" id="PR00111">
    <property type="entry name" value="ABHYDROLASE"/>
</dbReference>
<feature type="domain" description="AB hydrolase-1" evidence="2">
    <location>
        <begin position="28"/>
        <end position="252"/>
    </location>
</feature>
<dbReference type="InterPro" id="IPR050266">
    <property type="entry name" value="AB_hydrolase_sf"/>
</dbReference>
<evidence type="ECO:0000313" key="3">
    <source>
        <dbReference type="EMBL" id="NBN80512.1"/>
    </source>
</evidence>
<protein>
    <submittedName>
        <fullName evidence="3">Alpha/beta fold hydrolase</fullName>
    </submittedName>
</protein>
<dbReference type="PANTHER" id="PTHR43798:SF5">
    <property type="entry name" value="MONOACYLGLYCEROL LIPASE ABHD6"/>
    <property type="match status" value="1"/>
</dbReference>
<proteinExistence type="predicted"/>
<keyword evidence="4" id="KW-1185">Reference proteome</keyword>
<dbReference type="Proteomes" id="UP000586722">
    <property type="component" value="Unassembled WGS sequence"/>
</dbReference>
<feature type="region of interest" description="Disordered" evidence="1">
    <location>
        <begin position="1"/>
        <end position="20"/>
    </location>
</feature>
<dbReference type="Pfam" id="PF00561">
    <property type="entry name" value="Abhydrolase_1"/>
    <property type="match status" value="1"/>
</dbReference>
<dbReference type="InterPro" id="IPR000073">
    <property type="entry name" value="AB_hydrolase_1"/>
</dbReference>
<dbReference type="SUPFAM" id="SSF53474">
    <property type="entry name" value="alpha/beta-Hydrolases"/>
    <property type="match status" value="1"/>
</dbReference>
<dbReference type="GO" id="GO:0016020">
    <property type="term" value="C:membrane"/>
    <property type="evidence" value="ECO:0007669"/>
    <property type="project" value="TreeGrafter"/>
</dbReference>
<dbReference type="PANTHER" id="PTHR43798">
    <property type="entry name" value="MONOACYLGLYCEROL LIPASE"/>
    <property type="match status" value="1"/>
</dbReference>
<evidence type="ECO:0000259" key="2">
    <source>
        <dbReference type="Pfam" id="PF00561"/>
    </source>
</evidence>